<dbReference type="PANTHER" id="PTHR31286:SF60">
    <property type="entry name" value="PROTEIN, PUTATIVE-RELATED"/>
    <property type="match status" value="1"/>
</dbReference>
<reference evidence="1" key="1">
    <citation type="journal article" date="2023" name="Plant J.">
        <title>Genome sequences and population genomics provide insights into the demographic history, inbreeding, and mutation load of two 'living fossil' tree species of Dipteronia.</title>
        <authorList>
            <person name="Feng Y."/>
            <person name="Comes H.P."/>
            <person name="Chen J."/>
            <person name="Zhu S."/>
            <person name="Lu R."/>
            <person name="Zhang X."/>
            <person name="Li P."/>
            <person name="Qiu J."/>
            <person name="Olsen K.M."/>
            <person name="Qiu Y."/>
        </authorList>
    </citation>
    <scope>NUCLEOTIDE SEQUENCE</scope>
    <source>
        <strain evidence="1">NBL</strain>
    </source>
</reference>
<sequence>MVSNSMDRISMEASLYVTSSAGSSVVPSRPRVSLRPHGGEAVDGFADPLLGSSSLSIRGSLPRCEDVVGVLDLLVGGSLPMSSIRGSSFADLFKVTPIQVDNVSCPSILSKKGGYLAVWVDPFAYKCRLEVCKGYFQIMLNSDAEKNMVWSLGSLNLKPAKGIGVPLRLDRATMEGDFGHFARVLMDIDVSTVPPSSLLLERDDSHSFFISAEYVNLPTFYSTCSSIGHFPNACR</sequence>
<accession>A0AAE0AAY1</accession>
<proteinExistence type="predicted"/>
<dbReference type="PANTHER" id="PTHR31286">
    <property type="entry name" value="GLYCINE-RICH CELL WALL STRUCTURAL PROTEIN 1.8-LIKE"/>
    <property type="match status" value="1"/>
</dbReference>
<dbReference type="AlphaFoldDB" id="A0AAE0AAY1"/>
<name>A0AAE0AAY1_9ROSI</name>
<evidence type="ECO:0000313" key="1">
    <source>
        <dbReference type="EMBL" id="KAK3210549.1"/>
    </source>
</evidence>
<evidence type="ECO:0000313" key="2">
    <source>
        <dbReference type="Proteomes" id="UP001281410"/>
    </source>
</evidence>
<dbReference type="EMBL" id="JANJYJ010000005">
    <property type="protein sequence ID" value="KAK3210549.1"/>
    <property type="molecule type" value="Genomic_DNA"/>
</dbReference>
<gene>
    <name evidence="1" type="ORF">Dsin_015255</name>
</gene>
<dbReference type="InterPro" id="IPR040256">
    <property type="entry name" value="At4g02000-like"/>
</dbReference>
<organism evidence="1 2">
    <name type="scientific">Dipteronia sinensis</name>
    <dbReference type="NCBI Taxonomy" id="43782"/>
    <lineage>
        <taxon>Eukaryota</taxon>
        <taxon>Viridiplantae</taxon>
        <taxon>Streptophyta</taxon>
        <taxon>Embryophyta</taxon>
        <taxon>Tracheophyta</taxon>
        <taxon>Spermatophyta</taxon>
        <taxon>Magnoliopsida</taxon>
        <taxon>eudicotyledons</taxon>
        <taxon>Gunneridae</taxon>
        <taxon>Pentapetalae</taxon>
        <taxon>rosids</taxon>
        <taxon>malvids</taxon>
        <taxon>Sapindales</taxon>
        <taxon>Sapindaceae</taxon>
        <taxon>Hippocastanoideae</taxon>
        <taxon>Acereae</taxon>
        <taxon>Dipteronia</taxon>
    </lineage>
</organism>
<protein>
    <submittedName>
        <fullName evidence="1">Uncharacterized protein</fullName>
    </submittedName>
</protein>
<dbReference type="Proteomes" id="UP001281410">
    <property type="component" value="Unassembled WGS sequence"/>
</dbReference>
<comment type="caution">
    <text evidence="1">The sequence shown here is derived from an EMBL/GenBank/DDBJ whole genome shotgun (WGS) entry which is preliminary data.</text>
</comment>
<keyword evidence="2" id="KW-1185">Reference proteome</keyword>